<comment type="caution">
    <text evidence="1">The sequence shown here is derived from an EMBL/GenBank/DDBJ whole genome shotgun (WGS) entry which is preliminary data.</text>
</comment>
<protein>
    <recommendedName>
        <fullName evidence="3">YwqJ-like deaminase</fullName>
    </recommendedName>
</protein>
<proteinExistence type="predicted"/>
<organism evidence="1 2">
    <name type="scientific">Paraburkholderia rhizosphaerae</name>
    <dbReference type="NCBI Taxonomy" id="480658"/>
    <lineage>
        <taxon>Bacteria</taxon>
        <taxon>Pseudomonadati</taxon>
        <taxon>Pseudomonadota</taxon>
        <taxon>Betaproteobacteria</taxon>
        <taxon>Burkholderiales</taxon>
        <taxon>Burkholderiaceae</taxon>
        <taxon>Paraburkholderia</taxon>
    </lineage>
</organism>
<evidence type="ECO:0000313" key="2">
    <source>
        <dbReference type="Proteomes" id="UP000295509"/>
    </source>
</evidence>
<sequence>MTKNSLTIHQIKAAANEYAISTRDKNTDNRMMSLAISSDAKLKVFAMSGGIAPPDGTVDPTKPYPQYLQLFEPKAPWRSLQVPGPANRPYSVCSEAHIWLELMGRGRNPRHYTLVSFNRLGIIAAPCANCSLWVENAFGAVYKETTSYAGHDRQRP</sequence>
<name>A0A4R8LBT6_9BURK</name>
<evidence type="ECO:0008006" key="3">
    <source>
        <dbReference type="Google" id="ProtNLM"/>
    </source>
</evidence>
<dbReference type="EMBL" id="SORE01000025">
    <property type="protein sequence ID" value="TDY40412.1"/>
    <property type="molecule type" value="Genomic_DNA"/>
</dbReference>
<evidence type="ECO:0000313" key="1">
    <source>
        <dbReference type="EMBL" id="TDY40412.1"/>
    </source>
</evidence>
<accession>A0A4R8LBT6</accession>
<keyword evidence="2" id="KW-1185">Reference proteome</keyword>
<dbReference type="Proteomes" id="UP000295509">
    <property type="component" value="Unassembled WGS sequence"/>
</dbReference>
<dbReference type="RefSeq" id="WP_134196282.1">
    <property type="nucleotide sequence ID" value="NZ_JBHLUW010000005.1"/>
</dbReference>
<dbReference type="AlphaFoldDB" id="A0A4R8LBT6"/>
<reference evidence="1 2" key="1">
    <citation type="submission" date="2019-03" db="EMBL/GenBank/DDBJ databases">
        <title>Genomic Encyclopedia of Type Strains, Phase III (KMG-III): the genomes of soil and plant-associated and newly described type strains.</title>
        <authorList>
            <person name="Whitman W."/>
        </authorList>
    </citation>
    <scope>NUCLEOTIDE SEQUENCE [LARGE SCALE GENOMIC DNA]</scope>
    <source>
        <strain evidence="1 2">LMG 29544</strain>
    </source>
</reference>
<gene>
    <name evidence="1" type="ORF">BX592_12556</name>
</gene>